<dbReference type="RefSeq" id="WP_130290693.1">
    <property type="nucleotide sequence ID" value="NZ_SHKL01000001.1"/>
</dbReference>
<keyword evidence="4" id="KW-1185">Reference proteome</keyword>
<accession>A0A4Q7V1C1</accession>
<feature type="chain" id="PRO_5038728815" evidence="2">
    <location>
        <begin position="25"/>
        <end position="200"/>
    </location>
</feature>
<evidence type="ECO:0000313" key="3">
    <source>
        <dbReference type="EMBL" id="RZT86383.1"/>
    </source>
</evidence>
<protein>
    <submittedName>
        <fullName evidence="3">Copper(I)-binding protein</fullName>
    </submittedName>
</protein>
<evidence type="ECO:0000256" key="1">
    <source>
        <dbReference type="SAM" id="MobiDB-lite"/>
    </source>
</evidence>
<feature type="signal peptide" evidence="2">
    <location>
        <begin position="1"/>
        <end position="24"/>
    </location>
</feature>
<dbReference type="Gene3D" id="2.60.40.1890">
    <property type="entry name" value="PCu(A)C copper chaperone"/>
    <property type="match status" value="1"/>
</dbReference>
<gene>
    <name evidence="3" type="ORF">EV383_3277</name>
</gene>
<evidence type="ECO:0000313" key="4">
    <source>
        <dbReference type="Proteomes" id="UP000291591"/>
    </source>
</evidence>
<keyword evidence="2" id="KW-0732">Signal</keyword>
<evidence type="ECO:0000256" key="2">
    <source>
        <dbReference type="SAM" id="SignalP"/>
    </source>
</evidence>
<proteinExistence type="predicted"/>
<dbReference type="SUPFAM" id="SSF110087">
    <property type="entry name" value="DR1885-like metal-binding protein"/>
    <property type="match status" value="1"/>
</dbReference>
<organism evidence="3 4">
    <name type="scientific">Pseudonocardia sediminis</name>
    <dbReference type="NCBI Taxonomy" id="1397368"/>
    <lineage>
        <taxon>Bacteria</taxon>
        <taxon>Bacillati</taxon>
        <taxon>Actinomycetota</taxon>
        <taxon>Actinomycetes</taxon>
        <taxon>Pseudonocardiales</taxon>
        <taxon>Pseudonocardiaceae</taxon>
        <taxon>Pseudonocardia</taxon>
    </lineage>
</organism>
<sequence length="200" mass="20346">MRPALVLGPVLALFVLTGCGSYEAQLTAPGGADDTTGTIAVRDARISASTPRAGDEAYDAGEDAPLTLTIVNNGDATDRLLAVSSPVAEDASIDGDAQILGGFALVSGYDQVAPAQTLPATVRADITLTDLREPVRAGLTYPVTFTFERSGAVVLEVPVGNPDVPAPRATDDEPTTDVPGTDVTDDDVSEPDTPAAPGNG</sequence>
<feature type="region of interest" description="Disordered" evidence="1">
    <location>
        <begin position="162"/>
        <end position="200"/>
    </location>
</feature>
<dbReference type="EMBL" id="SHKL01000001">
    <property type="protein sequence ID" value="RZT86383.1"/>
    <property type="molecule type" value="Genomic_DNA"/>
</dbReference>
<dbReference type="InterPro" id="IPR036182">
    <property type="entry name" value="PCuAC_sf"/>
</dbReference>
<dbReference type="InterPro" id="IPR007410">
    <property type="entry name" value="LpqE-like"/>
</dbReference>
<dbReference type="Proteomes" id="UP000291591">
    <property type="component" value="Unassembled WGS sequence"/>
</dbReference>
<comment type="caution">
    <text evidence="3">The sequence shown here is derived from an EMBL/GenBank/DDBJ whole genome shotgun (WGS) entry which is preliminary data.</text>
</comment>
<dbReference type="AlphaFoldDB" id="A0A4Q7V1C1"/>
<dbReference type="PROSITE" id="PS51257">
    <property type="entry name" value="PROKAR_LIPOPROTEIN"/>
    <property type="match status" value="1"/>
</dbReference>
<dbReference type="OrthoDB" id="5188566at2"/>
<reference evidence="3 4" key="1">
    <citation type="submission" date="2019-02" db="EMBL/GenBank/DDBJ databases">
        <title>Sequencing the genomes of 1000 actinobacteria strains.</title>
        <authorList>
            <person name="Klenk H.-P."/>
        </authorList>
    </citation>
    <scope>NUCLEOTIDE SEQUENCE [LARGE SCALE GENOMIC DNA]</scope>
    <source>
        <strain evidence="3 4">DSM 45779</strain>
    </source>
</reference>
<name>A0A4Q7V1C1_PSEST</name>
<dbReference type="Pfam" id="PF04314">
    <property type="entry name" value="PCuAC"/>
    <property type="match status" value="1"/>
</dbReference>